<accession>A0A3G5ALU5</accession>
<proteinExistence type="predicted"/>
<protein>
    <submittedName>
        <fullName evidence="1">Uncharacterized protein</fullName>
    </submittedName>
</protein>
<organism evidence="1">
    <name type="scientific">Sylvanvirus sp</name>
    <dbReference type="NCBI Taxonomy" id="2487774"/>
    <lineage>
        <taxon>Viruses</taxon>
    </lineage>
</organism>
<evidence type="ECO:0000313" key="1">
    <source>
        <dbReference type="EMBL" id="AYV86969.1"/>
    </source>
</evidence>
<gene>
    <name evidence="1" type="ORF">Sylvanvirus16_10</name>
</gene>
<sequence length="46" mass="5439">MRLWNEYIHLDCTNQHANGIPFPAESLTSNTIQDPSKWDYFKIITE</sequence>
<reference evidence="1" key="1">
    <citation type="submission" date="2018-10" db="EMBL/GenBank/DDBJ databases">
        <title>Hidden diversity of soil giant viruses.</title>
        <authorList>
            <person name="Schulz F."/>
            <person name="Alteio L."/>
            <person name="Goudeau D."/>
            <person name="Ryan E.M."/>
            <person name="Malmstrom R.R."/>
            <person name="Blanchard J."/>
            <person name="Woyke T."/>
        </authorList>
    </citation>
    <scope>NUCLEOTIDE SEQUENCE</scope>
    <source>
        <strain evidence="1">SYV1</strain>
    </source>
</reference>
<dbReference type="EMBL" id="MK072522">
    <property type="protein sequence ID" value="AYV86969.1"/>
    <property type="molecule type" value="Genomic_DNA"/>
</dbReference>
<name>A0A3G5ALU5_9VIRU</name>